<sequence length="125" mass="13676">MVRILALATVAVLSAGPAMAQTCQCFPQFRQGDIEREADIVVEGVVENVVRARRETQVSIQVNRMIKGPYMMSAMVVTPADAATCGVRFDIGQRVIIAAKRDGEFYRTNTCMNLGFTVPPVVPSR</sequence>
<keyword evidence="3" id="KW-1185">Reference proteome</keyword>
<feature type="signal peptide" evidence="1">
    <location>
        <begin position="1"/>
        <end position="20"/>
    </location>
</feature>
<name>A0A4D7QP95_9HYPH</name>
<evidence type="ECO:0008006" key="4">
    <source>
        <dbReference type="Google" id="ProtNLM"/>
    </source>
</evidence>
<protein>
    <recommendedName>
        <fullName evidence="4">Tissue inhibitor of metalloproteinase</fullName>
    </recommendedName>
</protein>
<dbReference type="KEGG" id="paqt:E8L99_19175"/>
<evidence type="ECO:0000313" key="2">
    <source>
        <dbReference type="EMBL" id="QCK87723.1"/>
    </source>
</evidence>
<feature type="chain" id="PRO_5020914779" description="Tissue inhibitor of metalloproteinase" evidence="1">
    <location>
        <begin position="21"/>
        <end position="125"/>
    </location>
</feature>
<evidence type="ECO:0000313" key="3">
    <source>
        <dbReference type="Proteomes" id="UP000298588"/>
    </source>
</evidence>
<dbReference type="EMBL" id="CP039865">
    <property type="protein sequence ID" value="QCK87723.1"/>
    <property type="molecule type" value="Genomic_DNA"/>
</dbReference>
<keyword evidence="1" id="KW-0732">Signal</keyword>
<gene>
    <name evidence="2" type="ORF">E8L99_19175</name>
</gene>
<dbReference type="InterPro" id="IPR008993">
    <property type="entry name" value="TIMP-like_OB-fold"/>
</dbReference>
<dbReference type="Proteomes" id="UP000298588">
    <property type="component" value="Chromosome"/>
</dbReference>
<evidence type="ECO:0000256" key="1">
    <source>
        <dbReference type="SAM" id="SignalP"/>
    </source>
</evidence>
<dbReference type="RefSeq" id="WP_137101051.1">
    <property type="nucleotide sequence ID" value="NZ_CP039865.1"/>
</dbReference>
<dbReference type="Gene3D" id="2.40.50.120">
    <property type="match status" value="1"/>
</dbReference>
<dbReference type="AlphaFoldDB" id="A0A4D7QP95"/>
<proteinExistence type="predicted"/>
<dbReference type="OrthoDB" id="8480277at2"/>
<organism evidence="2 3">
    <name type="scientific">Phreatobacter aquaticus</name>
    <dbReference type="NCBI Taxonomy" id="2570229"/>
    <lineage>
        <taxon>Bacteria</taxon>
        <taxon>Pseudomonadati</taxon>
        <taxon>Pseudomonadota</taxon>
        <taxon>Alphaproteobacteria</taxon>
        <taxon>Hyphomicrobiales</taxon>
        <taxon>Phreatobacteraceae</taxon>
        <taxon>Phreatobacter</taxon>
    </lineage>
</organism>
<reference evidence="2 3" key="1">
    <citation type="submission" date="2019-04" db="EMBL/GenBank/DDBJ databases">
        <title>Phreatobacter aquaticus sp. nov.</title>
        <authorList>
            <person name="Choi A."/>
            <person name="Baek K."/>
        </authorList>
    </citation>
    <scope>NUCLEOTIDE SEQUENCE [LARGE SCALE GENOMIC DNA]</scope>
    <source>
        <strain evidence="2 3">NMCR1094</strain>
    </source>
</reference>
<dbReference type="SUPFAM" id="SSF50242">
    <property type="entry name" value="TIMP-like"/>
    <property type="match status" value="1"/>
</dbReference>
<accession>A0A4D7QP95</accession>